<name>A0ABQ0K0S4_9BACT</name>
<gene>
    <name evidence="1" type="ORF">BROSI_A3195</name>
</gene>
<dbReference type="InterPro" id="IPR002850">
    <property type="entry name" value="PIN_toxin-like"/>
</dbReference>
<evidence type="ECO:0008006" key="3">
    <source>
        <dbReference type="Google" id="ProtNLM"/>
    </source>
</evidence>
<evidence type="ECO:0000313" key="1">
    <source>
        <dbReference type="EMBL" id="GAN34652.1"/>
    </source>
</evidence>
<keyword evidence="2" id="KW-1185">Reference proteome</keyword>
<dbReference type="Proteomes" id="UP000032309">
    <property type="component" value="Unassembled WGS sequence"/>
</dbReference>
<protein>
    <recommendedName>
        <fullName evidence="3">PIN domain-containing protein</fullName>
    </recommendedName>
</protein>
<organism evidence="1 2">
    <name type="scientific">Candidatus Brocadia sinica JPN1</name>
    <dbReference type="NCBI Taxonomy" id="1197129"/>
    <lineage>
        <taxon>Bacteria</taxon>
        <taxon>Pseudomonadati</taxon>
        <taxon>Planctomycetota</taxon>
        <taxon>Candidatus Brocadiia</taxon>
        <taxon>Candidatus Brocadiales</taxon>
        <taxon>Candidatus Brocadiaceae</taxon>
        <taxon>Candidatus Brocadia</taxon>
    </lineage>
</organism>
<sequence>MIRLGFCFCHPCSKAEAVILRIIRGDDTLLISGEIIKEVLEVLSTKFHRDREAISDAAVYLSGIAQVINPTKKFESLKTILITESLNVFYFGKANAIVTGDKEMLKLRKYKGIKIISLKEYLG</sequence>
<dbReference type="NCBIfam" id="TIGR00305">
    <property type="entry name" value="putative toxin-antitoxin system toxin component, PIN family"/>
    <property type="match status" value="1"/>
</dbReference>
<dbReference type="RefSeq" id="WP_052564626.1">
    <property type="nucleotide sequence ID" value="NZ_BAFN01000001.1"/>
</dbReference>
<evidence type="ECO:0000313" key="2">
    <source>
        <dbReference type="Proteomes" id="UP000032309"/>
    </source>
</evidence>
<comment type="caution">
    <text evidence="1">The sequence shown here is derived from an EMBL/GenBank/DDBJ whole genome shotgun (WGS) entry which is preliminary data.</text>
</comment>
<proteinExistence type="predicted"/>
<reference evidence="2" key="1">
    <citation type="journal article" date="2015" name="Genome Announc.">
        <title>Draft Genome Sequence of an Anaerobic Ammonium-Oxidizing Bacterium, "Candidatus Brocadia sinica".</title>
        <authorList>
            <person name="Oshiki M."/>
            <person name="Shinyako-Hata K."/>
            <person name="Satoh H."/>
            <person name="Okabe S."/>
        </authorList>
    </citation>
    <scope>NUCLEOTIDE SEQUENCE [LARGE SCALE GENOMIC DNA]</scope>
    <source>
        <strain evidence="2">JPN1</strain>
    </source>
</reference>
<accession>A0ABQ0K0S4</accession>
<dbReference type="EMBL" id="BAFN01000001">
    <property type="protein sequence ID" value="GAN34652.1"/>
    <property type="molecule type" value="Genomic_DNA"/>
</dbReference>